<sequence>MTWNGCHTLIREFKNTSKLNFLHIAIWHVKVPLIVFTIIGMHEFDQMMSQFEFVQDVPLSPQILDKLHKINLWGRIDEYWPKFHAEVYLLVGT</sequence>
<gene>
    <name evidence="2" type="ORF">J1N35_008269</name>
</gene>
<feature type="transmembrane region" description="Helical" evidence="1">
    <location>
        <begin position="20"/>
        <end position="41"/>
    </location>
</feature>
<accession>A0A9D3W838</accession>
<dbReference type="EMBL" id="JAIQCV010000003">
    <property type="protein sequence ID" value="KAH1114891.1"/>
    <property type="molecule type" value="Genomic_DNA"/>
</dbReference>
<evidence type="ECO:0000313" key="3">
    <source>
        <dbReference type="Proteomes" id="UP000828251"/>
    </source>
</evidence>
<keyword evidence="3" id="KW-1185">Reference proteome</keyword>
<evidence type="ECO:0000313" key="2">
    <source>
        <dbReference type="EMBL" id="KAH1114891.1"/>
    </source>
</evidence>
<protein>
    <submittedName>
        <fullName evidence="2">Uncharacterized protein</fullName>
    </submittedName>
</protein>
<evidence type="ECO:0000256" key="1">
    <source>
        <dbReference type="SAM" id="Phobius"/>
    </source>
</evidence>
<organism evidence="2 3">
    <name type="scientific">Gossypium stocksii</name>
    <dbReference type="NCBI Taxonomy" id="47602"/>
    <lineage>
        <taxon>Eukaryota</taxon>
        <taxon>Viridiplantae</taxon>
        <taxon>Streptophyta</taxon>
        <taxon>Embryophyta</taxon>
        <taxon>Tracheophyta</taxon>
        <taxon>Spermatophyta</taxon>
        <taxon>Magnoliopsida</taxon>
        <taxon>eudicotyledons</taxon>
        <taxon>Gunneridae</taxon>
        <taxon>Pentapetalae</taxon>
        <taxon>rosids</taxon>
        <taxon>malvids</taxon>
        <taxon>Malvales</taxon>
        <taxon>Malvaceae</taxon>
        <taxon>Malvoideae</taxon>
        <taxon>Gossypium</taxon>
    </lineage>
</organism>
<name>A0A9D3W838_9ROSI</name>
<dbReference type="OrthoDB" id="1751334at2759"/>
<keyword evidence="1" id="KW-1133">Transmembrane helix</keyword>
<proteinExistence type="predicted"/>
<keyword evidence="1" id="KW-0812">Transmembrane</keyword>
<keyword evidence="1" id="KW-0472">Membrane</keyword>
<dbReference type="Proteomes" id="UP000828251">
    <property type="component" value="Unassembled WGS sequence"/>
</dbReference>
<reference evidence="2 3" key="1">
    <citation type="journal article" date="2021" name="Plant Biotechnol. J.">
        <title>Multi-omics assisted identification of the key and species-specific regulatory components of drought-tolerant mechanisms in Gossypium stocksii.</title>
        <authorList>
            <person name="Yu D."/>
            <person name="Ke L."/>
            <person name="Zhang D."/>
            <person name="Wu Y."/>
            <person name="Sun Y."/>
            <person name="Mei J."/>
            <person name="Sun J."/>
            <person name="Sun Y."/>
        </authorList>
    </citation>
    <scope>NUCLEOTIDE SEQUENCE [LARGE SCALE GENOMIC DNA]</scope>
    <source>
        <strain evidence="3">cv. E1</strain>
        <tissue evidence="2">Leaf</tissue>
    </source>
</reference>
<dbReference type="AlphaFoldDB" id="A0A9D3W838"/>
<comment type="caution">
    <text evidence="2">The sequence shown here is derived from an EMBL/GenBank/DDBJ whole genome shotgun (WGS) entry which is preliminary data.</text>
</comment>